<feature type="transmembrane region" description="Helical" evidence="7">
    <location>
        <begin position="330"/>
        <end position="353"/>
    </location>
</feature>
<dbReference type="GO" id="GO:0005886">
    <property type="term" value="C:plasma membrane"/>
    <property type="evidence" value="ECO:0007669"/>
    <property type="project" value="UniProtKB-SubCell"/>
</dbReference>
<evidence type="ECO:0000256" key="7">
    <source>
        <dbReference type="SAM" id="Phobius"/>
    </source>
</evidence>
<feature type="domain" description="Major facilitator superfamily (MFS) profile" evidence="8">
    <location>
        <begin position="10"/>
        <end position="383"/>
    </location>
</feature>
<evidence type="ECO:0000259" key="8">
    <source>
        <dbReference type="PROSITE" id="PS50850"/>
    </source>
</evidence>
<organism evidence="9 10">
    <name type="scientific">Candidatus Amunia macphersoniae</name>
    <dbReference type="NCBI Taxonomy" id="3127014"/>
    <lineage>
        <taxon>Bacteria</taxon>
        <taxon>Bacillati</taxon>
        <taxon>Candidatus Dormiibacterota</taxon>
        <taxon>Candidatus Dormibacteria</taxon>
        <taxon>Candidatus Aeolococcales</taxon>
        <taxon>Candidatus Aeolococcaceae</taxon>
        <taxon>Candidatus Amunia</taxon>
    </lineage>
</organism>
<dbReference type="SUPFAM" id="SSF103473">
    <property type="entry name" value="MFS general substrate transporter"/>
    <property type="match status" value="1"/>
</dbReference>
<dbReference type="PROSITE" id="PS50850">
    <property type="entry name" value="MFS"/>
    <property type="match status" value="1"/>
</dbReference>
<dbReference type="AlphaFoldDB" id="A0A934KI15"/>
<proteinExistence type="predicted"/>
<dbReference type="InterPro" id="IPR050171">
    <property type="entry name" value="MFS_Transporters"/>
</dbReference>
<feature type="transmembrane region" description="Helical" evidence="7">
    <location>
        <begin position="271"/>
        <end position="290"/>
    </location>
</feature>
<dbReference type="Pfam" id="PF07690">
    <property type="entry name" value="MFS_1"/>
    <property type="match status" value="1"/>
</dbReference>
<feature type="transmembrane region" description="Helical" evidence="7">
    <location>
        <begin position="43"/>
        <end position="62"/>
    </location>
</feature>
<feature type="transmembrane region" description="Helical" evidence="7">
    <location>
        <begin position="165"/>
        <end position="184"/>
    </location>
</feature>
<reference evidence="9 10" key="1">
    <citation type="submission" date="2020-10" db="EMBL/GenBank/DDBJ databases">
        <title>Ca. Dormibacterota MAGs.</title>
        <authorList>
            <person name="Montgomery K."/>
        </authorList>
    </citation>
    <scope>NUCLEOTIDE SEQUENCE [LARGE SCALE GENOMIC DNA]</scope>
    <source>
        <strain evidence="9">Mitchell_Peninsula_5</strain>
    </source>
</reference>
<feature type="transmembrane region" description="Helical" evidence="7">
    <location>
        <begin position="296"/>
        <end position="318"/>
    </location>
</feature>
<evidence type="ECO:0000313" key="9">
    <source>
        <dbReference type="EMBL" id="MBJ7609836.1"/>
    </source>
</evidence>
<feature type="transmembrane region" description="Helical" evidence="7">
    <location>
        <begin position="205"/>
        <end position="224"/>
    </location>
</feature>
<comment type="caution">
    <text evidence="9">The sequence shown here is derived from an EMBL/GenBank/DDBJ whole genome shotgun (WGS) entry which is preliminary data.</text>
</comment>
<keyword evidence="3" id="KW-1003">Cell membrane</keyword>
<dbReference type="InterPro" id="IPR011701">
    <property type="entry name" value="MFS"/>
</dbReference>
<gene>
    <name evidence="9" type="ORF">JF887_10480</name>
</gene>
<dbReference type="PANTHER" id="PTHR23517">
    <property type="entry name" value="RESISTANCE PROTEIN MDTM, PUTATIVE-RELATED-RELATED"/>
    <property type="match status" value="1"/>
</dbReference>
<protein>
    <submittedName>
        <fullName evidence="9">MFS transporter</fullName>
    </submittedName>
</protein>
<dbReference type="Gene3D" id="1.20.1250.20">
    <property type="entry name" value="MFS general substrate transporter like domains"/>
    <property type="match status" value="1"/>
</dbReference>
<evidence type="ECO:0000313" key="10">
    <source>
        <dbReference type="Proteomes" id="UP000614410"/>
    </source>
</evidence>
<evidence type="ECO:0000256" key="6">
    <source>
        <dbReference type="ARBA" id="ARBA00023136"/>
    </source>
</evidence>
<comment type="subcellular location">
    <subcellularLocation>
        <location evidence="1">Cell membrane</location>
        <topology evidence="1">Multi-pass membrane protein</topology>
    </subcellularLocation>
</comment>
<keyword evidence="2" id="KW-0813">Transport</keyword>
<keyword evidence="4 7" id="KW-0812">Transmembrane</keyword>
<dbReference type="EMBL" id="JAEKNN010000052">
    <property type="protein sequence ID" value="MBJ7609836.1"/>
    <property type="molecule type" value="Genomic_DNA"/>
</dbReference>
<feature type="transmembrane region" description="Helical" evidence="7">
    <location>
        <begin position="359"/>
        <end position="379"/>
    </location>
</feature>
<evidence type="ECO:0000256" key="2">
    <source>
        <dbReference type="ARBA" id="ARBA00022448"/>
    </source>
</evidence>
<evidence type="ECO:0000256" key="5">
    <source>
        <dbReference type="ARBA" id="ARBA00022989"/>
    </source>
</evidence>
<keyword evidence="6 7" id="KW-0472">Membrane</keyword>
<dbReference type="InterPro" id="IPR020846">
    <property type="entry name" value="MFS_dom"/>
</dbReference>
<evidence type="ECO:0000256" key="4">
    <source>
        <dbReference type="ARBA" id="ARBA00022692"/>
    </source>
</evidence>
<evidence type="ECO:0000256" key="1">
    <source>
        <dbReference type="ARBA" id="ARBA00004651"/>
    </source>
</evidence>
<accession>A0A934KI15</accession>
<feature type="transmembrane region" description="Helical" evidence="7">
    <location>
        <begin position="12"/>
        <end position="36"/>
    </location>
</feature>
<feature type="transmembrane region" description="Helical" evidence="7">
    <location>
        <begin position="236"/>
        <end position="259"/>
    </location>
</feature>
<feature type="transmembrane region" description="Helical" evidence="7">
    <location>
        <begin position="82"/>
        <end position="104"/>
    </location>
</feature>
<dbReference type="InterPro" id="IPR036259">
    <property type="entry name" value="MFS_trans_sf"/>
</dbReference>
<sequence length="401" mass="41737">MPSLRPRTSPVFWLLSGQLIMFTGVAAMFPVAPLYVRRHGGSSLDIALFIAGPLIANTLAQVPAGRLTDRVGRRPMLLGSRAAYGILAFLLFADLGPLWLLAVLRTLQGVASGAYVPALRAALVDLSGPEKRAERFAQLQAVEMVGLLVGPFLGGLIALWRDAGIFAVAGTANLLGLVAMRRIPETHAGQVGDAPTPPLRWWRQPGILVPCLGVAAFGTVFSMYDVVWPLYLSARGYNSLVIGVSISLYAVPILLLARAGGRLADRSNRRWLMAGSFALCGGCASLYPTLRTLTPILILGTVEAVGFVLIEPVMFAVIGDSSPPAARGRAMGIGGLFQFGGSAFGAAVLGTLYGLGEGIAFWGAAGALFAAALLCALALPPRAPGAVGASTVELPGVPLDS</sequence>
<dbReference type="GO" id="GO:0022857">
    <property type="term" value="F:transmembrane transporter activity"/>
    <property type="evidence" value="ECO:0007669"/>
    <property type="project" value="InterPro"/>
</dbReference>
<keyword evidence="5 7" id="KW-1133">Transmembrane helix</keyword>
<dbReference type="Proteomes" id="UP000614410">
    <property type="component" value="Unassembled WGS sequence"/>
</dbReference>
<dbReference type="CDD" id="cd17325">
    <property type="entry name" value="MFS_MdtG_SLC18_like"/>
    <property type="match status" value="1"/>
</dbReference>
<evidence type="ECO:0000256" key="3">
    <source>
        <dbReference type="ARBA" id="ARBA00022475"/>
    </source>
</evidence>
<name>A0A934KI15_9BACT</name>